<sequence length="184" mass="20577">MTTALLLIDLQNDYFPGGNMELEGSLPASLRAREILAVFRRKKLPVVHIQHVATRPGAIFFLPDTEGVKIHANVEPLPGETVIQKNYPNSFRDTPLLEHLRDQKIDHVVVCGMMTHMCVDATVRAAFDHGLQVTVVHEACATRTLTFQDQTIPAPQVQAAFLSALSFLYARVVSTGEFLRNFRR</sequence>
<dbReference type="EMBL" id="DTGR01000142">
    <property type="protein sequence ID" value="HHS29833.1"/>
    <property type="molecule type" value="Genomic_DNA"/>
</dbReference>
<dbReference type="Gene3D" id="3.40.50.850">
    <property type="entry name" value="Isochorismatase-like"/>
    <property type="match status" value="1"/>
</dbReference>
<protein>
    <submittedName>
        <fullName evidence="3">Cysteine hydrolase</fullName>
    </submittedName>
</protein>
<name>A0A7V6A4Q3_9BACT</name>
<dbReference type="CDD" id="cd01014">
    <property type="entry name" value="nicotinamidase_related"/>
    <property type="match status" value="1"/>
</dbReference>
<evidence type="ECO:0000256" key="1">
    <source>
        <dbReference type="ARBA" id="ARBA00022801"/>
    </source>
</evidence>
<comment type="caution">
    <text evidence="3">The sequence shown here is derived from an EMBL/GenBank/DDBJ whole genome shotgun (WGS) entry which is preliminary data.</text>
</comment>
<dbReference type="InterPro" id="IPR000868">
    <property type="entry name" value="Isochorismatase-like_dom"/>
</dbReference>
<dbReference type="InterPro" id="IPR036380">
    <property type="entry name" value="Isochorismatase-like_sf"/>
</dbReference>
<dbReference type="AlphaFoldDB" id="A0A7V6A4Q3"/>
<accession>A0A7V6A4Q3</accession>
<dbReference type="GO" id="GO:0016787">
    <property type="term" value="F:hydrolase activity"/>
    <property type="evidence" value="ECO:0007669"/>
    <property type="project" value="UniProtKB-KW"/>
</dbReference>
<keyword evidence="1 3" id="KW-0378">Hydrolase</keyword>
<gene>
    <name evidence="3" type="ORF">ENV52_09060</name>
</gene>
<dbReference type="InterPro" id="IPR050272">
    <property type="entry name" value="Isochorismatase-like_hydrls"/>
</dbReference>
<dbReference type="PANTHER" id="PTHR43540:SF1">
    <property type="entry name" value="ISOCHORISMATASE HYDROLASE"/>
    <property type="match status" value="1"/>
</dbReference>
<dbReference type="Pfam" id="PF00857">
    <property type="entry name" value="Isochorismatase"/>
    <property type="match status" value="1"/>
</dbReference>
<dbReference type="SUPFAM" id="SSF52499">
    <property type="entry name" value="Isochorismatase-like hydrolases"/>
    <property type="match status" value="1"/>
</dbReference>
<reference evidence="3" key="1">
    <citation type="journal article" date="2020" name="mSystems">
        <title>Genome- and Community-Level Interaction Insights into Carbon Utilization and Element Cycling Functions of Hydrothermarchaeota in Hydrothermal Sediment.</title>
        <authorList>
            <person name="Zhou Z."/>
            <person name="Liu Y."/>
            <person name="Xu W."/>
            <person name="Pan J."/>
            <person name="Luo Z.H."/>
            <person name="Li M."/>
        </authorList>
    </citation>
    <scope>NUCLEOTIDE SEQUENCE [LARGE SCALE GENOMIC DNA]</scope>
    <source>
        <strain evidence="3">SpSt-767</strain>
    </source>
</reference>
<evidence type="ECO:0000313" key="3">
    <source>
        <dbReference type="EMBL" id="HHS29833.1"/>
    </source>
</evidence>
<organism evidence="3">
    <name type="scientific">Desulfobacca acetoxidans</name>
    <dbReference type="NCBI Taxonomy" id="60893"/>
    <lineage>
        <taxon>Bacteria</taxon>
        <taxon>Pseudomonadati</taxon>
        <taxon>Thermodesulfobacteriota</taxon>
        <taxon>Desulfobaccia</taxon>
        <taxon>Desulfobaccales</taxon>
        <taxon>Desulfobaccaceae</taxon>
        <taxon>Desulfobacca</taxon>
    </lineage>
</organism>
<proteinExistence type="predicted"/>
<dbReference type="PANTHER" id="PTHR43540">
    <property type="entry name" value="PEROXYUREIDOACRYLATE/UREIDOACRYLATE AMIDOHYDROLASE-RELATED"/>
    <property type="match status" value="1"/>
</dbReference>
<feature type="domain" description="Isochorismatase-like" evidence="2">
    <location>
        <begin position="3"/>
        <end position="152"/>
    </location>
</feature>
<evidence type="ECO:0000259" key="2">
    <source>
        <dbReference type="Pfam" id="PF00857"/>
    </source>
</evidence>